<accession>M2PLZ8</accession>
<organism evidence="2 3">
    <name type="scientific">Ceriporiopsis subvermispora (strain B)</name>
    <name type="common">White-rot fungus</name>
    <name type="synonym">Gelatoporia subvermispora</name>
    <dbReference type="NCBI Taxonomy" id="914234"/>
    <lineage>
        <taxon>Eukaryota</taxon>
        <taxon>Fungi</taxon>
        <taxon>Dikarya</taxon>
        <taxon>Basidiomycota</taxon>
        <taxon>Agaricomycotina</taxon>
        <taxon>Agaricomycetes</taxon>
        <taxon>Polyporales</taxon>
        <taxon>Gelatoporiaceae</taxon>
        <taxon>Gelatoporia</taxon>
    </lineage>
</organism>
<evidence type="ECO:0000313" key="2">
    <source>
        <dbReference type="EMBL" id="EMD37399.1"/>
    </source>
</evidence>
<keyword evidence="1" id="KW-0812">Transmembrane</keyword>
<proteinExistence type="predicted"/>
<feature type="transmembrane region" description="Helical" evidence="1">
    <location>
        <begin position="295"/>
        <end position="321"/>
    </location>
</feature>
<feature type="transmembrane region" description="Helical" evidence="1">
    <location>
        <begin position="333"/>
        <end position="352"/>
    </location>
</feature>
<protein>
    <submittedName>
        <fullName evidence="2">Uncharacterized protein</fullName>
    </submittedName>
</protein>
<evidence type="ECO:0000256" key="1">
    <source>
        <dbReference type="SAM" id="Phobius"/>
    </source>
</evidence>
<feature type="transmembrane region" description="Helical" evidence="1">
    <location>
        <begin position="212"/>
        <end position="230"/>
    </location>
</feature>
<reference evidence="2 3" key="1">
    <citation type="journal article" date="2012" name="Proc. Natl. Acad. Sci. U.S.A.">
        <title>Comparative genomics of Ceriporiopsis subvermispora and Phanerochaete chrysosporium provide insight into selective ligninolysis.</title>
        <authorList>
            <person name="Fernandez-Fueyo E."/>
            <person name="Ruiz-Duenas F.J."/>
            <person name="Ferreira P."/>
            <person name="Floudas D."/>
            <person name="Hibbett D.S."/>
            <person name="Canessa P."/>
            <person name="Larrondo L.F."/>
            <person name="James T.Y."/>
            <person name="Seelenfreund D."/>
            <person name="Lobos S."/>
            <person name="Polanco R."/>
            <person name="Tello M."/>
            <person name="Honda Y."/>
            <person name="Watanabe T."/>
            <person name="Watanabe T."/>
            <person name="Ryu J.S."/>
            <person name="Kubicek C.P."/>
            <person name="Schmoll M."/>
            <person name="Gaskell J."/>
            <person name="Hammel K.E."/>
            <person name="St John F.J."/>
            <person name="Vanden Wymelenberg A."/>
            <person name="Sabat G."/>
            <person name="Splinter BonDurant S."/>
            <person name="Syed K."/>
            <person name="Yadav J.S."/>
            <person name="Doddapaneni H."/>
            <person name="Subramanian V."/>
            <person name="Lavin J.L."/>
            <person name="Oguiza J.A."/>
            <person name="Perez G."/>
            <person name="Pisabarro A.G."/>
            <person name="Ramirez L."/>
            <person name="Santoyo F."/>
            <person name="Master E."/>
            <person name="Coutinho P.M."/>
            <person name="Henrissat B."/>
            <person name="Lombard V."/>
            <person name="Magnuson J.K."/>
            <person name="Kuees U."/>
            <person name="Hori C."/>
            <person name="Igarashi K."/>
            <person name="Samejima M."/>
            <person name="Held B.W."/>
            <person name="Barry K.W."/>
            <person name="LaButti K.M."/>
            <person name="Lapidus A."/>
            <person name="Lindquist E.A."/>
            <person name="Lucas S.M."/>
            <person name="Riley R."/>
            <person name="Salamov A.A."/>
            <person name="Hoffmeister D."/>
            <person name="Schwenk D."/>
            <person name="Hadar Y."/>
            <person name="Yarden O."/>
            <person name="de Vries R.P."/>
            <person name="Wiebenga A."/>
            <person name="Stenlid J."/>
            <person name="Eastwood D."/>
            <person name="Grigoriev I.V."/>
            <person name="Berka R.M."/>
            <person name="Blanchette R.A."/>
            <person name="Kersten P."/>
            <person name="Martinez A.T."/>
            <person name="Vicuna R."/>
            <person name="Cullen D."/>
        </authorList>
    </citation>
    <scope>NUCLEOTIDE SEQUENCE [LARGE SCALE GENOMIC DNA]</scope>
    <source>
        <strain evidence="2 3">B</strain>
    </source>
</reference>
<sequence length="416" mass="46406">MSSSLEAASISRWIEPQCLQHRSSVIPRLAALHQMDPSICAPPNPSGRNWTDIVRSCTSVIVLSVWQLQRPNIVKGLGPTCMKLLWALLTAIAPDILLVVAVWEYSTALQVHQKQGWEMSKCYLATTGCFTIAMEKEGMQKEEAAGEYVAGDPLTIEDIRALISQDLVSMDAPYDSLIKPQTWSVLLACLQGMSFIVQCMARGAFHLPMTTLEYGTIIYVFIAVAVYILYKDKQPDVSEPLPLPLTPKTSFNQVIRAVRDSCANKRASSSSAESSIPRTRNAAVPEGSSVGPVRWWLQTLMVSLLCIGSSLFFGLLHLLAWNIQFPTKVEHDLWLICSIISAFGQAIVAGLIRLSNFSRRRESSYLVRGRSAAFVVFVLVYVFPRAFLFFEMFYGLRCTEAGVWDTTSWTQYLPFI</sequence>
<dbReference type="Proteomes" id="UP000016930">
    <property type="component" value="Unassembled WGS sequence"/>
</dbReference>
<feature type="transmembrane region" description="Helical" evidence="1">
    <location>
        <begin position="372"/>
        <end position="390"/>
    </location>
</feature>
<keyword evidence="1" id="KW-1133">Transmembrane helix</keyword>
<dbReference type="STRING" id="914234.M2PLZ8"/>
<dbReference type="PANTHER" id="PTHR35043:SF7">
    <property type="entry name" value="TRANSCRIPTION FACTOR DOMAIN-CONTAINING PROTEIN"/>
    <property type="match status" value="1"/>
</dbReference>
<dbReference type="HOGENOM" id="CLU_022883_6_0_1"/>
<dbReference type="PANTHER" id="PTHR35043">
    <property type="entry name" value="TRANSCRIPTION FACTOR DOMAIN-CONTAINING PROTEIN"/>
    <property type="match status" value="1"/>
</dbReference>
<keyword evidence="3" id="KW-1185">Reference proteome</keyword>
<gene>
    <name evidence="2" type="ORF">CERSUDRAFT_73301</name>
</gene>
<dbReference type="EMBL" id="KB445796">
    <property type="protein sequence ID" value="EMD37399.1"/>
    <property type="molecule type" value="Genomic_DNA"/>
</dbReference>
<dbReference type="AlphaFoldDB" id="M2PLZ8"/>
<evidence type="ECO:0000313" key="3">
    <source>
        <dbReference type="Proteomes" id="UP000016930"/>
    </source>
</evidence>
<name>M2PLZ8_CERS8</name>
<keyword evidence="1" id="KW-0472">Membrane</keyword>
<dbReference type="OrthoDB" id="3061561at2759"/>